<protein>
    <submittedName>
        <fullName evidence="6">Bifunctional 4-hydroxy-2-oxoglutarate aldolase/2-dehydro-3-deoxy-phosphogluconate aldolase</fullName>
    </submittedName>
</protein>
<dbReference type="PANTHER" id="PTHR30246:SF1">
    <property type="entry name" value="2-DEHYDRO-3-DEOXY-6-PHOSPHOGALACTONATE ALDOLASE-RELATED"/>
    <property type="match status" value="1"/>
</dbReference>
<accession>A0ABY4CQN1</accession>
<reference evidence="6" key="1">
    <citation type="submission" date="2021-12" db="EMBL/GenBank/DDBJ databases">
        <title>Alicyclobacillaceae gen. nov., sp. nov., isolated from chalcocite enrichment system.</title>
        <authorList>
            <person name="Jiang Z."/>
        </authorList>
    </citation>
    <scope>NUCLEOTIDE SEQUENCE</scope>
    <source>
        <strain evidence="6">MYW30-H2</strain>
    </source>
</reference>
<comment type="pathway">
    <text evidence="1">Carbohydrate acid metabolism.</text>
</comment>
<proteinExistence type="inferred from homology"/>
<evidence type="ECO:0000313" key="7">
    <source>
        <dbReference type="Proteomes" id="UP000830167"/>
    </source>
</evidence>
<evidence type="ECO:0000256" key="2">
    <source>
        <dbReference type="ARBA" id="ARBA00006906"/>
    </source>
</evidence>
<dbReference type="EMBL" id="CP089291">
    <property type="protein sequence ID" value="UOF92579.1"/>
    <property type="molecule type" value="Genomic_DNA"/>
</dbReference>
<keyword evidence="4" id="KW-0456">Lyase</keyword>
<evidence type="ECO:0000256" key="5">
    <source>
        <dbReference type="ARBA" id="ARBA00023277"/>
    </source>
</evidence>
<gene>
    <name evidence="6" type="ORF">LSG31_10715</name>
</gene>
<keyword evidence="7" id="KW-1185">Reference proteome</keyword>
<evidence type="ECO:0000313" key="6">
    <source>
        <dbReference type="EMBL" id="UOF92579.1"/>
    </source>
</evidence>
<dbReference type="CDD" id="cd00452">
    <property type="entry name" value="KDPG_aldolase"/>
    <property type="match status" value="1"/>
</dbReference>
<dbReference type="InterPro" id="IPR013785">
    <property type="entry name" value="Aldolase_TIM"/>
</dbReference>
<dbReference type="Pfam" id="PF01081">
    <property type="entry name" value="Aldolase"/>
    <property type="match status" value="1"/>
</dbReference>
<dbReference type="RefSeq" id="WP_347439247.1">
    <property type="nucleotide sequence ID" value="NZ_CP089291.1"/>
</dbReference>
<comment type="subunit">
    <text evidence="3">Homotrimer.</text>
</comment>
<dbReference type="Gene3D" id="3.20.20.70">
    <property type="entry name" value="Aldolase class I"/>
    <property type="match status" value="1"/>
</dbReference>
<dbReference type="SUPFAM" id="SSF51569">
    <property type="entry name" value="Aldolase"/>
    <property type="match status" value="1"/>
</dbReference>
<evidence type="ECO:0000256" key="4">
    <source>
        <dbReference type="ARBA" id="ARBA00023239"/>
    </source>
</evidence>
<sequence>MKRLQQLYDFGIVAIVRGARAKDVLPIAKALQKGGIQAIEITLNSPNALAVIEQVKAELGDDMLVGAGTVLDSESARAAIAAGATFIISPTLDVGTIEITKRYGAISIPGAFTPTEILTGFQRGADIMKVFPATSLGPSYIKDIHGPLPQIPLMPTGGIGLGNIASYIQAGAVAVGVGSSLVNAKETVNESYLRQLTEKAQQMAAEVRRARNAEGRKE</sequence>
<keyword evidence="5" id="KW-0119">Carbohydrate metabolism</keyword>
<dbReference type="NCBIfam" id="TIGR01182">
    <property type="entry name" value="eda"/>
    <property type="match status" value="1"/>
</dbReference>
<dbReference type="Proteomes" id="UP000830167">
    <property type="component" value="Chromosome"/>
</dbReference>
<name>A0ABY4CQN1_9BACL</name>
<dbReference type="PANTHER" id="PTHR30246">
    <property type="entry name" value="2-KETO-3-DEOXY-6-PHOSPHOGLUCONATE ALDOLASE"/>
    <property type="match status" value="1"/>
</dbReference>
<evidence type="ECO:0000256" key="3">
    <source>
        <dbReference type="ARBA" id="ARBA00011233"/>
    </source>
</evidence>
<dbReference type="InterPro" id="IPR000887">
    <property type="entry name" value="Aldlse_KDPG_KHG"/>
</dbReference>
<comment type="similarity">
    <text evidence="2">Belongs to the KHG/KDPG aldolase family.</text>
</comment>
<evidence type="ECO:0000256" key="1">
    <source>
        <dbReference type="ARBA" id="ARBA00004761"/>
    </source>
</evidence>
<organism evidence="6 7">
    <name type="scientific">Fodinisporobacter ferrooxydans</name>
    <dbReference type="NCBI Taxonomy" id="2901836"/>
    <lineage>
        <taxon>Bacteria</taxon>
        <taxon>Bacillati</taxon>
        <taxon>Bacillota</taxon>
        <taxon>Bacilli</taxon>
        <taxon>Bacillales</taxon>
        <taxon>Alicyclobacillaceae</taxon>
        <taxon>Fodinisporobacter</taxon>
    </lineage>
</organism>